<sequence>MAWYFSLFSNGNRSLMVMKTIDSIPLPPTPCIARDRISTSIDLATPLPVDPIKKIKMEKVIVDRRPKISESLPYRECEARMIKKKKEIVTLPSKLAKKQVSTKPRNSNTKSSFDITNGCCSAAIPLPLDSFSSVSCCGTGVAAELSVLRRSSLVDMAKFRCHLSQGSHNRGSFFTIRNEKAIKDPLRFHFTNTSISPYAIVNLNILNFCSRHICGDADTLGSGNFGSSNLSRKNWYPFGFHHSRSSRRISDGNGGNFTSACLSVIFESLFNPHSMKDAKLSGMTDDVGDTDTRVKLETLIKRNNELIVLFQESLVQETTVQENSELSILFRKSDREVDFSKTSEVHLKILSLYFEKYRRALGYNGSCNKVTLVPFATKPLT</sequence>
<proteinExistence type="predicted"/>
<evidence type="ECO:0000313" key="1">
    <source>
        <dbReference type="EMBL" id="CAG8512677.1"/>
    </source>
</evidence>
<comment type="caution">
    <text evidence="1">The sequence shown here is derived from an EMBL/GenBank/DDBJ whole genome shotgun (WGS) entry which is preliminary data.</text>
</comment>
<evidence type="ECO:0000313" key="2">
    <source>
        <dbReference type="Proteomes" id="UP000789525"/>
    </source>
</evidence>
<dbReference type="Proteomes" id="UP000789525">
    <property type="component" value="Unassembled WGS sequence"/>
</dbReference>
<dbReference type="EMBL" id="CAJVPT010004814">
    <property type="protein sequence ID" value="CAG8512677.1"/>
    <property type="molecule type" value="Genomic_DNA"/>
</dbReference>
<protein>
    <submittedName>
        <fullName evidence="1">17609_t:CDS:1</fullName>
    </submittedName>
</protein>
<accession>A0ACA9L8D0</accession>
<organism evidence="1 2">
    <name type="scientific">Acaulospora colombiana</name>
    <dbReference type="NCBI Taxonomy" id="27376"/>
    <lineage>
        <taxon>Eukaryota</taxon>
        <taxon>Fungi</taxon>
        <taxon>Fungi incertae sedis</taxon>
        <taxon>Mucoromycota</taxon>
        <taxon>Glomeromycotina</taxon>
        <taxon>Glomeromycetes</taxon>
        <taxon>Diversisporales</taxon>
        <taxon>Acaulosporaceae</taxon>
        <taxon>Acaulospora</taxon>
    </lineage>
</organism>
<gene>
    <name evidence="1" type="ORF">ACOLOM_LOCUS3291</name>
</gene>
<reference evidence="1" key="1">
    <citation type="submission" date="2021-06" db="EMBL/GenBank/DDBJ databases">
        <authorList>
            <person name="Kallberg Y."/>
            <person name="Tangrot J."/>
            <person name="Rosling A."/>
        </authorList>
    </citation>
    <scope>NUCLEOTIDE SEQUENCE</scope>
    <source>
        <strain evidence="1">CL356</strain>
    </source>
</reference>
<name>A0ACA9L8D0_9GLOM</name>
<keyword evidence="2" id="KW-1185">Reference proteome</keyword>